<gene>
    <name evidence="2" type="ORF">JM946_15040</name>
</gene>
<protein>
    <submittedName>
        <fullName evidence="2">Alpha/beta hydrolase</fullName>
    </submittedName>
</protein>
<dbReference type="InterPro" id="IPR050266">
    <property type="entry name" value="AB_hydrolase_sf"/>
</dbReference>
<dbReference type="GO" id="GO:0016787">
    <property type="term" value="F:hydrolase activity"/>
    <property type="evidence" value="ECO:0007669"/>
    <property type="project" value="UniProtKB-KW"/>
</dbReference>
<dbReference type="Proteomes" id="UP000661077">
    <property type="component" value="Unassembled WGS sequence"/>
</dbReference>
<accession>A0ABS1WYP4</accession>
<evidence type="ECO:0000313" key="3">
    <source>
        <dbReference type="Proteomes" id="UP000661077"/>
    </source>
</evidence>
<sequence length="237" mass="26300">MTTLVLVPGLLCDGFVWSEQQRALSAQMQVWVADHGALDSLTNMASAILRDAPAERFALAGHSMGGRVALEVFRLAPHRVQRLALLDTGWRPRQPGAKGEEERTSRLALLETAFQHGMRVMGRQWASGMVHPNRLDTPIFEAIVAMIERKTPEIFAAQIHALLTRPDATAQLRALQCPVLVLCGRQDAWSCLSQHVEMAELIRRSHLRIIEECGHMSTLEQPAAVTAALTEWLGDME</sequence>
<dbReference type="PANTHER" id="PTHR43798:SF29">
    <property type="entry name" value="AB HYDROLASE-1 DOMAIN-CONTAINING PROTEIN"/>
    <property type="match status" value="1"/>
</dbReference>
<dbReference type="InterPro" id="IPR029058">
    <property type="entry name" value="AB_hydrolase_fold"/>
</dbReference>
<dbReference type="InterPro" id="IPR000073">
    <property type="entry name" value="AB_hydrolase_1"/>
</dbReference>
<dbReference type="PRINTS" id="PR00111">
    <property type="entry name" value="ABHYDROLASE"/>
</dbReference>
<dbReference type="EMBL" id="JAEVLS010000003">
    <property type="protein sequence ID" value="MBM0106047.1"/>
    <property type="molecule type" value="Genomic_DNA"/>
</dbReference>
<evidence type="ECO:0000313" key="2">
    <source>
        <dbReference type="EMBL" id="MBM0106047.1"/>
    </source>
</evidence>
<keyword evidence="3" id="KW-1185">Reference proteome</keyword>
<reference evidence="2 3" key="1">
    <citation type="journal article" date="2021" name="Int. J. Syst. Evol. Microbiol.">
        <title>Steroidobacter gossypii sp. nov., isolated from soil of cotton cropping field.</title>
        <authorList>
            <person name="Huang R."/>
            <person name="Yang S."/>
            <person name="Zhen C."/>
            <person name="Liu W."/>
        </authorList>
    </citation>
    <scope>NUCLEOTIDE SEQUENCE [LARGE SCALE GENOMIC DNA]</scope>
    <source>
        <strain evidence="2 3">S1-65</strain>
    </source>
</reference>
<keyword evidence="2" id="KW-0378">Hydrolase</keyword>
<organism evidence="2 3">
    <name type="scientific">Steroidobacter gossypii</name>
    <dbReference type="NCBI Taxonomy" id="2805490"/>
    <lineage>
        <taxon>Bacteria</taxon>
        <taxon>Pseudomonadati</taxon>
        <taxon>Pseudomonadota</taxon>
        <taxon>Gammaproteobacteria</taxon>
        <taxon>Steroidobacterales</taxon>
        <taxon>Steroidobacteraceae</taxon>
        <taxon>Steroidobacter</taxon>
    </lineage>
</organism>
<proteinExistence type="predicted"/>
<name>A0ABS1WYP4_9GAMM</name>
<comment type="caution">
    <text evidence="2">The sequence shown here is derived from an EMBL/GenBank/DDBJ whole genome shotgun (WGS) entry which is preliminary data.</text>
</comment>
<evidence type="ECO:0000259" key="1">
    <source>
        <dbReference type="Pfam" id="PF12697"/>
    </source>
</evidence>
<dbReference type="Pfam" id="PF12697">
    <property type="entry name" value="Abhydrolase_6"/>
    <property type="match status" value="1"/>
</dbReference>
<dbReference type="SUPFAM" id="SSF53474">
    <property type="entry name" value="alpha/beta-Hydrolases"/>
    <property type="match status" value="1"/>
</dbReference>
<dbReference type="PANTHER" id="PTHR43798">
    <property type="entry name" value="MONOACYLGLYCEROL LIPASE"/>
    <property type="match status" value="1"/>
</dbReference>
<feature type="domain" description="AB hydrolase-1" evidence="1">
    <location>
        <begin position="4"/>
        <end position="227"/>
    </location>
</feature>
<dbReference type="Gene3D" id="3.40.50.1820">
    <property type="entry name" value="alpha/beta hydrolase"/>
    <property type="match status" value="1"/>
</dbReference>
<dbReference type="RefSeq" id="WP_203168117.1">
    <property type="nucleotide sequence ID" value="NZ_JAEVLS010000003.1"/>
</dbReference>